<sequence length="108" mass="12847">MKGHRTSNSHHNLHHSDVALQHISIFNNFLQQSITLVPTENSNLFPSKIPRWPYHSHHSLERINNSNVLHNCTTIFIHENIHKYKQIKTQYQLLINRLTKILHVFKQK</sequence>
<evidence type="ECO:0000313" key="1">
    <source>
        <dbReference type="EMBL" id="MBA4649888.1"/>
    </source>
</evidence>
<dbReference type="EMBL" id="GISG01162370">
    <property type="protein sequence ID" value="MBA4649888.1"/>
    <property type="molecule type" value="Transcribed_RNA"/>
</dbReference>
<reference evidence="1" key="1">
    <citation type="journal article" date="2013" name="J. Plant Res.">
        <title>Effect of fungi and light on seed germination of three Opuntia species from semiarid lands of central Mexico.</title>
        <authorList>
            <person name="Delgado-Sanchez P."/>
            <person name="Jimenez-Bremont J.F."/>
            <person name="Guerrero-Gonzalez Mde L."/>
            <person name="Flores J."/>
        </authorList>
    </citation>
    <scope>NUCLEOTIDE SEQUENCE</scope>
    <source>
        <tissue evidence="1">Cladode</tissue>
    </source>
</reference>
<dbReference type="AlphaFoldDB" id="A0A7C9DYM6"/>
<proteinExistence type="predicted"/>
<protein>
    <submittedName>
        <fullName evidence="1">Uncharacterized protein</fullName>
    </submittedName>
</protein>
<reference evidence="1" key="2">
    <citation type="submission" date="2020-07" db="EMBL/GenBank/DDBJ databases">
        <authorList>
            <person name="Vera ALvarez R."/>
            <person name="Arias-Moreno D.M."/>
            <person name="Jimenez-Jacinto V."/>
            <person name="Jimenez-Bremont J.F."/>
            <person name="Swaminathan K."/>
            <person name="Moose S.P."/>
            <person name="Guerrero-Gonzalez M.L."/>
            <person name="Marino-Ramirez L."/>
            <person name="Landsman D."/>
            <person name="Rodriguez-Kessler M."/>
            <person name="Delgado-Sanchez P."/>
        </authorList>
    </citation>
    <scope>NUCLEOTIDE SEQUENCE</scope>
    <source>
        <tissue evidence="1">Cladode</tissue>
    </source>
</reference>
<accession>A0A7C9DYM6</accession>
<organism evidence="1">
    <name type="scientific">Opuntia streptacantha</name>
    <name type="common">Prickly pear cactus</name>
    <name type="synonym">Opuntia cardona</name>
    <dbReference type="NCBI Taxonomy" id="393608"/>
    <lineage>
        <taxon>Eukaryota</taxon>
        <taxon>Viridiplantae</taxon>
        <taxon>Streptophyta</taxon>
        <taxon>Embryophyta</taxon>
        <taxon>Tracheophyta</taxon>
        <taxon>Spermatophyta</taxon>
        <taxon>Magnoliopsida</taxon>
        <taxon>eudicotyledons</taxon>
        <taxon>Gunneridae</taxon>
        <taxon>Pentapetalae</taxon>
        <taxon>Caryophyllales</taxon>
        <taxon>Cactineae</taxon>
        <taxon>Cactaceae</taxon>
        <taxon>Opuntioideae</taxon>
        <taxon>Opuntia</taxon>
    </lineage>
</organism>
<name>A0A7C9DYM6_OPUST</name>